<evidence type="ECO:0000313" key="1">
    <source>
        <dbReference type="EMBL" id="TDB55837.1"/>
    </source>
</evidence>
<comment type="caution">
    <text evidence="1">The sequence shown here is derived from an EMBL/GenBank/DDBJ whole genome shotgun (WGS) entry which is preliminary data.</text>
</comment>
<dbReference type="AlphaFoldDB" id="A0A4R4JMT2"/>
<organism evidence="1 2">
    <name type="scientific">Photorhabdus khanii subsp. guanajuatensis</name>
    <dbReference type="NCBI Taxonomy" id="2100166"/>
    <lineage>
        <taxon>Bacteria</taxon>
        <taxon>Pseudomonadati</taxon>
        <taxon>Pseudomonadota</taxon>
        <taxon>Gammaproteobacteria</taxon>
        <taxon>Enterobacterales</taxon>
        <taxon>Morganellaceae</taxon>
        <taxon>Photorhabdus</taxon>
    </lineage>
</organism>
<reference evidence="1 2" key="1">
    <citation type="journal article" date="2019" name="Int. J. Syst. Evol. Microbiol.">
        <title>Photorhabdus khanii subsp. guanajuatensis subsp. nov., isolated from Heterorhabditis atacamensis, and Photorhabdus luminescens subsp. mexicana subsp. nov., isolated from Heterorhabditis mexicana entomopathogenic nematodes.</title>
        <authorList>
            <person name="Machado R.A.R."/>
            <person name="Bruno P."/>
            <person name="Arce C.C.M."/>
            <person name="Liechti N."/>
            <person name="Kohler A."/>
            <person name="Bernal J."/>
            <person name="Bruggmann R."/>
            <person name="Turlings T.C.J."/>
        </authorList>
    </citation>
    <scope>NUCLEOTIDE SEQUENCE [LARGE SCALE GENOMIC DNA]</scope>
    <source>
        <strain evidence="1 2">MEX20-17</strain>
    </source>
</reference>
<evidence type="ECO:0000313" key="2">
    <source>
        <dbReference type="Proteomes" id="UP000295598"/>
    </source>
</evidence>
<sequence length="40" mass="4645">MRLREGRNICLLHAFVKKTEKTSSTAIKTAAERRRVNRCV</sequence>
<name>A0A4R4JMT2_9GAMM</name>
<dbReference type="EMBL" id="PUJY01000020">
    <property type="protein sequence ID" value="TDB55837.1"/>
    <property type="molecule type" value="Genomic_DNA"/>
</dbReference>
<protein>
    <submittedName>
        <fullName evidence="1">Uncharacterized protein</fullName>
    </submittedName>
</protein>
<dbReference type="RefSeq" id="WP_132354788.1">
    <property type="nucleotide sequence ID" value="NZ_CAWOJO010000020.1"/>
</dbReference>
<dbReference type="Proteomes" id="UP000295598">
    <property type="component" value="Unassembled WGS sequence"/>
</dbReference>
<dbReference type="InterPro" id="IPR009241">
    <property type="entry name" value="HigB-like"/>
</dbReference>
<gene>
    <name evidence="1" type="ORF">C5467_13025</name>
</gene>
<proteinExistence type="predicted"/>
<dbReference type="Pfam" id="PF05973">
    <property type="entry name" value="Gp49"/>
    <property type="match status" value="1"/>
</dbReference>
<accession>A0A4R4JMT2</accession>